<organism evidence="6 7">
    <name type="scientific">Microbacterium alkaliflavum</name>
    <dbReference type="NCBI Taxonomy" id="3248839"/>
    <lineage>
        <taxon>Bacteria</taxon>
        <taxon>Bacillati</taxon>
        <taxon>Actinomycetota</taxon>
        <taxon>Actinomycetes</taxon>
        <taxon>Micrococcales</taxon>
        <taxon>Microbacteriaceae</taxon>
        <taxon>Microbacterium</taxon>
    </lineage>
</organism>
<feature type="domain" description="HTH lysR-type" evidence="5">
    <location>
        <begin position="3"/>
        <end position="60"/>
    </location>
</feature>
<keyword evidence="2" id="KW-0805">Transcription regulation</keyword>
<evidence type="ECO:0000256" key="3">
    <source>
        <dbReference type="ARBA" id="ARBA00023125"/>
    </source>
</evidence>
<dbReference type="EMBL" id="JBIQWL010000011">
    <property type="protein sequence ID" value="MFH8252708.1"/>
    <property type="molecule type" value="Genomic_DNA"/>
</dbReference>
<dbReference type="InterPro" id="IPR000847">
    <property type="entry name" value="LysR_HTH_N"/>
</dbReference>
<dbReference type="Gene3D" id="1.10.10.10">
    <property type="entry name" value="Winged helix-like DNA-binding domain superfamily/Winged helix DNA-binding domain"/>
    <property type="match status" value="1"/>
</dbReference>
<keyword evidence="4" id="KW-0804">Transcription</keyword>
<dbReference type="PANTHER" id="PTHR30118">
    <property type="entry name" value="HTH-TYPE TRANSCRIPTIONAL REGULATOR LEUO-RELATED"/>
    <property type="match status" value="1"/>
</dbReference>
<reference evidence="6 7" key="1">
    <citation type="submission" date="2024-09" db="EMBL/GenBank/DDBJ databases">
        <authorList>
            <person name="Pan X."/>
        </authorList>
    </citation>
    <scope>NUCLEOTIDE SEQUENCE [LARGE SCALE GENOMIC DNA]</scope>
    <source>
        <strain evidence="6 7">B2969</strain>
    </source>
</reference>
<evidence type="ECO:0000313" key="6">
    <source>
        <dbReference type="EMBL" id="MFH8252708.1"/>
    </source>
</evidence>
<evidence type="ECO:0000259" key="5">
    <source>
        <dbReference type="PROSITE" id="PS50931"/>
    </source>
</evidence>
<dbReference type="InterPro" id="IPR005119">
    <property type="entry name" value="LysR_subst-bd"/>
</dbReference>
<evidence type="ECO:0000256" key="2">
    <source>
        <dbReference type="ARBA" id="ARBA00023015"/>
    </source>
</evidence>
<dbReference type="InterPro" id="IPR036388">
    <property type="entry name" value="WH-like_DNA-bd_sf"/>
</dbReference>
<keyword evidence="3" id="KW-0238">DNA-binding</keyword>
<dbReference type="RefSeq" id="WP_397558135.1">
    <property type="nucleotide sequence ID" value="NZ_JBIQWL010000011.1"/>
</dbReference>
<dbReference type="InterPro" id="IPR036390">
    <property type="entry name" value="WH_DNA-bd_sf"/>
</dbReference>
<protein>
    <submittedName>
        <fullName evidence="6">LysR family transcriptional regulator</fullName>
    </submittedName>
</protein>
<dbReference type="Gene3D" id="3.40.190.10">
    <property type="entry name" value="Periplasmic binding protein-like II"/>
    <property type="match status" value="2"/>
</dbReference>
<comment type="similarity">
    <text evidence="1">Belongs to the LysR transcriptional regulatory family.</text>
</comment>
<accession>A0ABW7QEA9</accession>
<proteinExistence type="inferred from homology"/>
<dbReference type="InterPro" id="IPR037402">
    <property type="entry name" value="YidZ_PBP2"/>
</dbReference>
<dbReference type="SUPFAM" id="SSF46785">
    <property type="entry name" value="Winged helix' DNA-binding domain"/>
    <property type="match status" value="1"/>
</dbReference>
<keyword evidence="7" id="KW-1185">Reference proteome</keyword>
<evidence type="ECO:0000256" key="1">
    <source>
        <dbReference type="ARBA" id="ARBA00009437"/>
    </source>
</evidence>
<name>A0ABW7QEA9_9MICO</name>
<dbReference type="Proteomes" id="UP001610861">
    <property type="component" value="Unassembled WGS sequence"/>
</dbReference>
<evidence type="ECO:0000313" key="7">
    <source>
        <dbReference type="Proteomes" id="UP001610861"/>
    </source>
</evidence>
<dbReference type="CDD" id="cd08417">
    <property type="entry name" value="PBP2_Nitroaromatics_like"/>
    <property type="match status" value="1"/>
</dbReference>
<dbReference type="InterPro" id="IPR050389">
    <property type="entry name" value="LysR-type_TF"/>
</dbReference>
<dbReference type="PANTHER" id="PTHR30118:SF15">
    <property type="entry name" value="TRANSCRIPTIONAL REGULATORY PROTEIN"/>
    <property type="match status" value="1"/>
</dbReference>
<dbReference type="SUPFAM" id="SSF53850">
    <property type="entry name" value="Periplasmic binding protein-like II"/>
    <property type="match status" value="1"/>
</dbReference>
<comment type="caution">
    <text evidence="6">The sequence shown here is derived from an EMBL/GenBank/DDBJ whole genome shotgun (WGS) entry which is preliminary data.</text>
</comment>
<dbReference type="PRINTS" id="PR00039">
    <property type="entry name" value="HTHLYSR"/>
</dbReference>
<dbReference type="Pfam" id="PF03466">
    <property type="entry name" value="LysR_substrate"/>
    <property type="match status" value="1"/>
</dbReference>
<gene>
    <name evidence="6" type="ORF">ACH3VR_20235</name>
</gene>
<dbReference type="Pfam" id="PF00126">
    <property type="entry name" value="HTH_1"/>
    <property type="match status" value="1"/>
</dbReference>
<sequence>MTIDLNLLISLNALLEERSVSRAAARLHLSQPTLSTALARLRAHFGDELLARTGNTYRLTPLAEELLESTSHALSYTDRVFDTRPQFIPEVAQREFTLVMSDAQLPIFGRVLAELVTREAPEVRLRFEHSTARLIQPGLEWLRDIDALVLPQGILADAPSVDLYRDRWVCVVSATDPDRGPLTLAEMNGRRWVTPYHPRMPVLSALHRMRQAGIQPHAAISTEDFLAVPHLVAGTDRVGLMPERVARLAADRSGVTIVEAPFELGMLVEAMWWHPVHERDPGHRWLRQTAVRAAQSLGENA</sequence>
<evidence type="ECO:0000256" key="4">
    <source>
        <dbReference type="ARBA" id="ARBA00023163"/>
    </source>
</evidence>
<dbReference type="PROSITE" id="PS50931">
    <property type="entry name" value="HTH_LYSR"/>
    <property type="match status" value="1"/>
</dbReference>